<dbReference type="RefSeq" id="WP_346756627.1">
    <property type="nucleotide sequence ID" value="NZ_JAUJEB010000001.1"/>
</dbReference>
<proteinExistence type="predicted"/>
<dbReference type="EMBL" id="JAUJEB010000001">
    <property type="protein sequence ID" value="MDN5211292.1"/>
    <property type="molecule type" value="Genomic_DNA"/>
</dbReference>
<evidence type="ECO:0000313" key="2">
    <source>
        <dbReference type="Proteomes" id="UP001172083"/>
    </source>
</evidence>
<comment type="caution">
    <text evidence="1">The sequence shown here is derived from an EMBL/GenBank/DDBJ whole genome shotgun (WGS) entry which is preliminary data.</text>
</comment>
<dbReference type="Proteomes" id="UP001172083">
    <property type="component" value="Unassembled WGS sequence"/>
</dbReference>
<keyword evidence="2" id="KW-1185">Reference proteome</keyword>
<organism evidence="1 2">
    <name type="scientific">Agaribacillus aureus</name>
    <dbReference type="NCBI Taxonomy" id="3051825"/>
    <lineage>
        <taxon>Bacteria</taxon>
        <taxon>Pseudomonadati</taxon>
        <taxon>Bacteroidota</taxon>
        <taxon>Cytophagia</taxon>
        <taxon>Cytophagales</taxon>
        <taxon>Splendidivirgaceae</taxon>
        <taxon>Agaribacillus</taxon>
    </lineage>
</organism>
<evidence type="ECO:0000313" key="1">
    <source>
        <dbReference type="EMBL" id="MDN5211292.1"/>
    </source>
</evidence>
<name>A0ABT8L2K8_9BACT</name>
<dbReference type="Gene3D" id="2.60.120.430">
    <property type="entry name" value="Galactose-binding lectin"/>
    <property type="match status" value="1"/>
</dbReference>
<gene>
    <name evidence="1" type="ORF">QQ020_04495</name>
</gene>
<sequence>MGAKIPRKVVAFETWQKGITIPAGYSVFVHYKDGLWNINPGKHGPNKYGPEGGPVKAEKSEYPMTGQSEGCLIGRVLYSENVKSNGHFVMEFPQLEDDDDNTRSTLFAIDRDGILIPKTDYPKVLQLRCNDIDSGIYDNEGELHLELEIW</sequence>
<protein>
    <submittedName>
        <fullName evidence="1">Uncharacterized protein</fullName>
    </submittedName>
</protein>
<reference evidence="1" key="1">
    <citation type="submission" date="2023-06" db="EMBL/GenBank/DDBJ databases">
        <title>Genomic of Agaribacillus aureum.</title>
        <authorList>
            <person name="Wang G."/>
        </authorList>
    </citation>
    <scope>NUCLEOTIDE SEQUENCE</scope>
    <source>
        <strain evidence="1">BMA12</strain>
    </source>
</reference>
<accession>A0ABT8L2K8</accession>